<dbReference type="InterPro" id="IPR001279">
    <property type="entry name" value="Metallo-B-lactamas"/>
</dbReference>
<sequence>MLKYLILSSGSCGNSYAFYDGRSTILVDMGLTRSGYIKRMEAHEIPTESVKALFVTHLHPDHAKGIKPFLRAESAPLYISDISKECNSDLIKKMGIDSLRINTFKMNESIQIDDFTITAFRTYHDSAGSAGFYIENGSKGIFLMTDTGQIPVAASQFASASDLLFIETNYDLNMLKCGPYSKKLQSRITGGFGHLSNEEGVLFAKKNAKRKSHVYFIHVSENNNDVKIIQSLAREEIESGIFVTVCERGQSYCGEIE</sequence>
<evidence type="ECO:0000313" key="3">
    <source>
        <dbReference type="Proteomes" id="UP000823936"/>
    </source>
</evidence>
<comment type="caution">
    <text evidence="2">The sequence shown here is derived from an EMBL/GenBank/DDBJ whole genome shotgun (WGS) entry which is preliminary data.</text>
</comment>
<reference evidence="2" key="2">
    <citation type="submission" date="2021-04" db="EMBL/GenBank/DDBJ databases">
        <authorList>
            <person name="Gilroy R."/>
        </authorList>
    </citation>
    <scope>NUCLEOTIDE SEQUENCE</scope>
    <source>
        <strain evidence="2">Gambia11-129</strain>
    </source>
</reference>
<dbReference type="Pfam" id="PF12706">
    <property type="entry name" value="Lactamase_B_2"/>
    <property type="match status" value="1"/>
</dbReference>
<dbReference type="PANTHER" id="PTHR47619">
    <property type="entry name" value="METALLO-HYDROLASE YYCJ-RELATED"/>
    <property type="match status" value="1"/>
</dbReference>
<name>A0A9D1PVC0_9SPIO</name>
<dbReference type="Proteomes" id="UP000823936">
    <property type="component" value="Unassembled WGS sequence"/>
</dbReference>
<gene>
    <name evidence="2" type="ORF">IAB12_05935</name>
</gene>
<proteinExistence type="predicted"/>
<feature type="domain" description="Metallo-beta-lactamase" evidence="1">
    <location>
        <begin position="12"/>
        <end position="194"/>
    </location>
</feature>
<accession>A0A9D1PVC0</accession>
<dbReference type="Gene3D" id="3.60.15.10">
    <property type="entry name" value="Ribonuclease Z/Hydroxyacylglutathione hydrolase-like"/>
    <property type="match status" value="1"/>
</dbReference>
<dbReference type="EMBL" id="DXHU01000023">
    <property type="protein sequence ID" value="HIV99296.1"/>
    <property type="molecule type" value="Genomic_DNA"/>
</dbReference>
<dbReference type="AlphaFoldDB" id="A0A9D1PVC0"/>
<dbReference type="SMART" id="SM00849">
    <property type="entry name" value="Lactamase_B"/>
    <property type="match status" value="1"/>
</dbReference>
<reference evidence="2" key="1">
    <citation type="journal article" date="2021" name="PeerJ">
        <title>Extensive microbial diversity within the chicken gut microbiome revealed by metagenomics and culture.</title>
        <authorList>
            <person name="Gilroy R."/>
            <person name="Ravi A."/>
            <person name="Getino M."/>
            <person name="Pursley I."/>
            <person name="Horton D.L."/>
            <person name="Alikhan N.F."/>
            <person name="Baker D."/>
            <person name="Gharbi K."/>
            <person name="Hall N."/>
            <person name="Watson M."/>
            <person name="Adriaenssens E.M."/>
            <person name="Foster-Nyarko E."/>
            <person name="Jarju S."/>
            <person name="Secka A."/>
            <person name="Antonio M."/>
            <person name="Oren A."/>
            <person name="Chaudhuri R.R."/>
            <person name="La Ragione R."/>
            <person name="Hildebrand F."/>
            <person name="Pallen M.J."/>
        </authorList>
    </citation>
    <scope>NUCLEOTIDE SEQUENCE</scope>
    <source>
        <strain evidence="2">Gambia11-129</strain>
    </source>
</reference>
<evidence type="ECO:0000259" key="1">
    <source>
        <dbReference type="SMART" id="SM00849"/>
    </source>
</evidence>
<dbReference type="PANTHER" id="PTHR47619:SF1">
    <property type="entry name" value="EXODEOXYRIBONUCLEASE WALJ"/>
    <property type="match status" value="1"/>
</dbReference>
<evidence type="ECO:0000313" key="2">
    <source>
        <dbReference type="EMBL" id="HIV99296.1"/>
    </source>
</evidence>
<dbReference type="SUPFAM" id="SSF56281">
    <property type="entry name" value="Metallo-hydrolase/oxidoreductase"/>
    <property type="match status" value="1"/>
</dbReference>
<dbReference type="InterPro" id="IPR036866">
    <property type="entry name" value="RibonucZ/Hydroxyglut_hydro"/>
</dbReference>
<protein>
    <submittedName>
        <fullName evidence="2">MBL fold metallo-hydrolase</fullName>
    </submittedName>
</protein>
<organism evidence="2 3">
    <name type="scientific">Candidatus Ornithospirochaeta avicola</name>
    <dbReference type="NCBI Taxonomy" id="2840896"/>
    <lineage>
        <taxon>Bacteria</taxon>
        <taxon>Pseudomonadati</taxon>
        <taxon>Spirochaetota</taxon>
        <taxon>Spirochaetia</taxon>
        <taxon>Spirochaetales</taxon>
        <taxon>Spirochaetaceae</taxon>
        <taxon>Spirochaetaceae incertae sedis</taxon>
        <taxon>Candidatus Ornithospirochaeta</taxon>
    </lineage>
</organism>
<dbReference type="InterPro" id="IPR052533">
    <property type="entry name" value="WalJ/YycJ-like"/>
</dbReference>